<dbReference type="EMBL" id="JXBB01000055">
    <property type="protein sequence ID" value="OAR03573.1"/>
    <property type="molecule type" value="Genomic_DNA"/>
</dbReference>
<dbReference type="InterPro" id="IPR058204">
    <property type="entry name" value="FtsX_firmicutes-type"/>
</dbReference>
<protein>
    <recommendedName>
        <fullName evidence="3 10">Cell division protein FtsX</fullName>
    </recommendedName>
</protein>
<keyword evidence="8 10" id="KW-0472">Membrane</keyword>
<dbReference type="NCBIfam" id="NF038347">
    <property type="entry name" value="FtsX_Gpos"/>
    <property type="match status" value="1"/>
</dbReference>
<keyword evidence="4 10" id="KW-1003">Cell membrane</keyword>
<dbReference type="GO" id="GO:0051301">
    <property type="term" value="P:cell division"/>
    <property type="evidence" value="ECO:0007669"/>
    <property type="project" value="UniProtKB-KW"/>
</dbReference>
<feature type="transmembrane region" description="Helical" evidence="11">
    <location>
        <begin position="172"/>
        <end position="197"/>
    </location>
</feature>
<proteinExistence type="inferred from homology"/>
<evidence type="ECO:0000256" key="2">
    <source>
        <dbReference type="ARBA" id="ARBA00007379"/>
    </source>
</evidence>
<dbReference type="GO" id="GO:0005886">
    <property type="term" value="C:plasma membrane"/>
    <property type="evidence" value="ECO:0007669"/>
    <property type="project" value="UniProtKB-SubCell"/>
</dbReference>
<evidence type="ECO:0000313" key="17">
    <source>
        <dbReference type="Proteomes" id="UP000243024"/>
    </source>
</evidence>
<evidence type="ECO:0000313" key="14">
    <source>
        <dbReference type="EMBL" id="MBT9281213.1"/>
    </source>
</evidence>
<dbReference type="InterPro" id="IPR003838">
    <property type="entry name" value="ABC3_permease_C"/>
</dbReference>
<evidence type="ECO:0000256" key="4">
    <source>
        <dbReference type="ARBA" id="ARBA00022475"/>
    </source>
</evidence>
<dbReference type="OrthoDB" id="9812531at2"/>
<feature type="transmembrane region" description="Helical" evidence="11">
    <location>
        <begin position="218"/>
        <end position="243"/>
    </location>
</feature>
<keyword evidence="17" id="KW-1185">Reference proteome</keyword>
<keyword evidence="9 10" id="KW-0131">Cell cycle</keyword>
<sequence>MKLRTMRRHVRDAFRAVWRNRWMSLAAVSTVAVALFLVGVFAAIALNVQHLTEQMERQVEIRLFLKDGTGPEAVAALEAAIRAMPEVADVRFIPKDEGLRQLKADYKDMADLFDGLEEDNPLPDAFVVKTKSPEETATVAERLAARPEVETIRYGKEWIDVFFQTTAFLRRAMLVIVAGLVGVATFLIANTIRLTIVHRRDEIEVMRLVGATRMYIRWPFFIEGAFIGLAGALLPLGALAYGYDALLTRIRLPFVTLLPFSAVAEPLAALIVGLGFGIGVVGTLASIRKFLRV</sequence>
<dbReference type="InterPro" id="IPR040690">
    <property type="entry name" value="FtsX_ECD"/>
</dbReference>
<reference evidence="16 18" key="2">
    <citation type="submission" date="2017-08" db="EMBL/GenBank/DDBJ databases">
        <title>Burning lignite coal seam in the remote Altai Mountains harbors a hydrogen-driven thermophilic microbial community.</title>
        <authorList>
            <person name="Kadnikov V.V."/>
            <person name="Mardanov A.V."/>
            <person name="Ivasenko D."/>
            <person name="Beletsky A.V."/>
            <person name="Karnachuk O.V."/>
            <person name="Ravin N.V."/>
        </authorList>
    </citation>
    <scope>NUCLEOTIDE SEQUENCE [LARGE SCALE GENOMIC DNA]</scope>
    <source>
        <strain evidence="16">AL33</strain>
    </source>
</reference>
<evidence type="ECO:0000256" key="9">
    <source>
        <dbReference type="ARBA" id="ARBA00023306"/>
    </source>
</evidence>
<dbReference type="InterPro" id="IPR004513">
    <property type="entry name" value="FtsX"/>
</dbReference>
<evidence type="ECO:0000256" key="8">
    <source>
        <dbReference type="ARBA" id="ARBA00023136"/>
    </source>
</evidence>
<dbReference type="STRING" id="1484.SA87_02765"/>
<dbReference type="AlphaFoldDB" id="A0A132NCE0"/>
<keyword evidence="6 11" id="KW-0812">Transmembrane</keyword>
<dbReference type="RefSeq" id="WP_066202904.1">
    <property type="nucleotide sequence ID" value="NZ_CBCSAS010000002.1"/>
</dbReference>
<evidence type="ECO:0000256" key="3">
    <source>
        <dbReference type="ARBA" id="ARBA00021907"/>
    </source>
</evidence>
<keyword evidence="7 11" id="KW-1133">Transmembrane helix</keyword>
<evidence type="ECO:0000256" key="10">
    <source>
        <dbReference type="PIRNR" id="PIRNR003097"/>
    </source>
</evidence>
<dbReference type="Pfam" id="PF02687">
    <property type="entry name" value="FtsX"/>
    <property type="match status" value="1"/>
</dbReference>
<organism evidence="16 18">
    <name type="scientific">Hydrogenibacillus schlegelii</name>
    <name type="common">Bacillus schlegelii</name>
    <dbReference type="NCBI Taxonomy" id="1484"/>
    <lineage>
        <taxon>Bacteria</taxon>
        <taxon>Bacillati</taxon>
        <taxon>Bacillota</taxon>
        <taxon>Bacilli</taxon>
        <taxon>Bacillales</taxon>
        <taxon>Bacillales Family X. Incertae Sedis</taxon>
        <taxon>Hydrogenibacillus</taxon>
    </lineage>
</organism>
<comment type="function">
    <text evidence="10">Part of the ABC transporter FtsEX involved in asymmetric cellular division facilitating the initiation of sporulation.</text>
</comment>
<evidence type="ECO:0000313" key="15">
    <source>
        <dbReference type="EMBL" id="OAR03573.1"/>
    </source>
</evidence>
<dbReference type="Pfam" id="PF18075">
    <property type="entry name" value="FtsX_ECD"/>
    <property type="match status" value="1"/>
</dbReference>
<dbReference type="PANTHER" id="PTHR47755:SF1">
    <property type="entry name" value="CELL DIVISION PROTEIN FTSX"/>
    <property type="match status" value="1"/>
</dbReference>
<dbReference type="PIRSF" id="PIRSF003097">
    <property type="entry name" value="FtsX"/>
    <property type="match status" value="1"/>
</dbReference>
<evidence type="ECO:0000256" key="5">
    <source>
        <dbReference type="ARBA" id="ARBA00022618"/>
    </source>
</evidence>
<comment type="subcellular location">
    <subcellularLocation>
        <location evidence="1">Cell membrane</location>
        <topology evidence="1">Multi-pass membrane protein</topology>
    </subcellularLocation>
</comment>
<accession>A0A132NCE0</accession>
<dbReference type="Gene3D" id="3.30.70.3040">
    <property type="match status" value="1"/>
</dbReference>
<dbReference type="EMBL" id="PEBV01000005">
    <property type="protein sequence ID" value="PTQ54231.1"/>
    <property type="molecule type" value="Genomic_DNA"/>
</dbReference>
<feature type="transmembrane region" description="Helical" evidence="11">
    <location>
        <begin position="263"/>
        <end position="287"/>
    </location>
</feature>
<feature type="domain" description="FtsX extracellular" evidence="13">
    <location>
        <begin position="59"/>
        <end position="152"/>
    </location>
</feature>
<dbReference type="Proteomes" id="UP000243024">
    <property type="component" value="Unassembled WGS sequence"/>
</dbReference>
<gene>
    <name evidence="14" type="primary">ftsX</name>
    <name evidence="16" type="ORF">HSCHL_0510</name>
    <name evidence="14" type="ORF">KM312_00860</name>
    <name evidence="15" type="ORF">SA87_02765</name>
</gene>
<dbReference type="Proteomes" id="UP000748108">
    <property type="component" value="Unassembled WGS sequence"/>
</dbReference>
<dbReference type="PANTHER" id="PTHR47755">
    <property type="entry name" value="CELL DIVISION PROTEIN FTSX"/>
    <property type="match status" value="1"/>
</dbReference>
<evidence type="ECO:0000313" key="16">
    <source>
        <dbReference type="EMBL" id="PTQ54231.1"/>
    </source>
</evidence>
<evidence type="ECO:0000256" key="11">
    <source>
        <dbReference type="SAM" id="Phobius"/>
    </source>
</evidence>
<reference evidence="15 17" key="1">
    <citation type="submission" date="2015-09" db="EMBL/GenBank/DDBJ databases">
        <title>Draft genome sequence of Hydrogenibacillus schlegelii DSM 2000.</title>
        <authorList>
            <person name="Hemp J."/>
        </authorList>
    </citation>
    <scope>NUCLEOTIDE SEQUENCE [LARGE SCALE GENOMIC DNA]</scope>
    <source>
        <strain evidence="15 17">MA 48</strain>
    </source>
</reference>
<dbReference type="EMBL" id="JAHHQF010000037">
    <property type="protein sequence ID" value="MBT9281213.1"/>
    <property type="molecule type" value="Genomic_DNA"/>
</dbReference>
<evidence type="ECO:0000256" key="1">
    <source>
        <dbReference type="ARBA" id="ARBA00004651"/>
    </source>
</evidence>
<evidence type="ECO:0000256" key="7">
    <source>
        <dbReference type="ARBA" id="ARBA00022989"/>
    </source>
</evidence>
<comment type="similarity">
    <text evidence="2 10">Belongs to the ABC-4 integral membrane protein family. FtsX subfamily.</text>
</comment>
<evidence type="ECO:0000256" key="6">
    <source>
        <dbReference type="ARBA" id="ARBA00022692"/>
    </source>
</evidence>
<name>A0A132NCE0_HYDSH</name>
<dbReference type="Proteomes" id="UP000244180">
    <property type="component" value="Unassembled WGS sequence"/>
</dbReference>
<evidence type="ECO:0000313" key="18">
    <source>
        <dbReference type="Proteomes" id="UP000244180"/>
    </source>
</evidence>
<feature type="domain" description="ABC3 transporter permease C-terminal" evidence="12">
    <location>
        <begin position="175"/>
        <end position="292"/>
    </location>
</feature>
<comment type="caution">
    <text evidence="16">The sequence shown here is derived from an EMBL/GenBank/DDBJ whole genome shotgun (WGS) entry which is preliminary data.</text>
</comment>
<evidence type="ECO:0000259" key="12">
    <source>
        <dbReference type="Pfam" id="PF02687"/>
    </source>
</evidence>
<evidence type="ECO:0000259" key="13">
    <source>
        <dbReference type="Pfam" id="PF18075"/>
    </source>
</evidence>
<reference evidence="14" key="3">
    <citation type="journal article" date="2021" name="Microbiology">
        <title>Metagenomic Analysis of the Microbial Community in the Underground Coal Fire Area (Kemerovo Region, Russia) Revealed Predominance of Thermophilic Members of the Phyla Deinococcus-thermus, Aquificae, and Firmicutes.</title>
        <authorList>
            <person name="Kadnikov V."/>
            <person name="Mardanov A.V."/>
            <person name="Beletsky A.V."/>
            <person name="Karnachuk O.V."/>
            <person name="Ravin N.V."/>
        </authorList>
    </citation>
    <scope>NUCLEOTIDE SEQUENCE</scope>
    <source>
        <strain evidence="14">RBS10-49</strain>
    </source>
</reference>
<keyword evidence="5 10" id="KW-0132">Cell division</keyword>